<evidence type="ECO:0000256" key="1">
    <source>
        <dbReference type="SAM" id="Phobius"/>
    </source>
</evidence>
<feature type="transmembrane region" description="Helical" evidence="1">
    <location>
        <begin position="111"/>
        <end position="130"/>
    </location>
</feature>
<keyword evidence="1" id="KW-0812">Transmembrane</keyword>
<dbReference type="EMBL" id="WHOB01000060">
    <property type="protein sequence ID" value="NOU81175.1"/>
    <property type="molecule type" value="Genomic_DNA"/>
</dbReference>
<comment type="caution">
    <text evidence="2">The sequence shown here is derived from an EMBL/GenBank/DDBJ whole genome shotgun (WGS) entry which is preliminary data.</text>
</comment>
<evidence type="ECO:0000313" key="3">
    <source>
        <dbReference type="Proteomes" id="UP000596857"/>
    </source>
</evidence>
<sequence length="207" mass="23986">MNQEVESSRKTRTDKKRAVSPFISKDHFELIRKLAYITDLPQKSVGEILITEGMKSNKIISSLRVLFRREFAKDADHLYLGDLARKPYRCKLGTDKKRLPMRFLEKDFNNLASLAYALDCSISMAAGLLIKMGMKRDDLYTLLSQSLLKRMNHEEIQDIRKLCRILDKNSPEHYITMPLLISHALELGISKGKSIKFIILSWKEKVR</sequence>
<keyword evidence="1" id="KW-1133">Transmembrane helix</keyword>
<protein>
    <submittedName>
        <fullName evidence="2">Uncharacterized protein</fullName>
    </submittedName>
</protein>
<organism evidence="2 3">
    <name type="scientific">Paenibacillus phytohabitans</name>
    <dbReference type="NCBI Taxonomy" id="2654978"/>
    <lineage>
        <taxon>Bacteria</taxon>
        <taxon>Bacillati</taxon>
        <taxon>Bacillota</taxon>
        <taxon>Bacilli</taxon>
        <taxon>Bacillales</taxon>
        <taxon>Paenibacillaceae</taxon>
        <taxon>Paenibacillus</taxon>
    </lineage>
</organism>
<proteinExistence type="predicted"/>
<keyword evidence="1" id="KW-0472">Membrane</keyword>
<evidence type="ECO:0000313" key="2">
    <source>
        <dbReference type="EMBL" id="NOU81175.1"/>
    </source>
</evidence>
<dbReference type="Proteomes" id="UP000596857">
    <property type="component" value="Unassembled WGS sequence"/>
</dbReference>
<reference evidence="2 3" key="1">
    <citation type="submission" date="2019-10" db="EMBL/GenBank/DDBJ databases">
        <title>Description of Paenibacillus terricola sp. nov.</title>
        <authorList>
            <person name="Carlier A."/>
            <person name="Qi S."/>
        </authorList>
    </citation>
    <scope>NUCLEOTIDE SEQUENCE [LARGE SCALE GENOMIC DNA]</scope>
    <source>
        <strain evidence="2 3">LMG 31459</strain>
    </source>
</reference>
<dbReference type="RefSeq" id="WP_171718702.1">
    <property type="nucleotide sequence ID" value="NZ_WHOB01000060.1"/>
</dbReference>
<keyword evidence="3" id="KW-1185">Reference proteome</keyword>
<accession>A0ABX1YJG6</accession>
<name>A0ABX1YJG6_9BACL</name>
<gene>
    <name evidence="2" type="ORF">GC101_20130</name>
</gene>